<dbReference type="PANTHER" id="PTHR42859">
    <property type="entry name" value="OXIDOREDUCTASE"/>
    <property type="match status" value="1"/>
</dbReference>
<keyword evidence="7" id="KW-1278">Translocase</keyword>
<keyword evidence="2" id="KW-1003">Cell membrane</keyword>
<organism evidence="14 15">
    <name type="scientific">Vitreoscilla massiliensis</name>
    <dbReference type="NCBI Taxonomy" id="1689272"/>
    <lineage>
        <taxon>Bacteria</taxon>
        <taxon>Pseudomonadati</taxon>
        <taxon>Pseudomonadota</taxon>
        <taxon>Betaproteobacteria</taxon>
        <taxon>Neisseriales</taxon>
        <taxon>Neisseriaceae</taxon>
        <taxon>Vitreoscilla</taxon>
    </lineage>
</organism>
<reference evidence="14 15" key="1">
    <citation type="journal article" date="2022" name="Res Sq">
        <title>Evolution of multicellular longitudinally dividing oral cavity symbionts (Neisseriaceae).</title>
        <authorList>
            <person name="Nyongesa S."/>
            <person name="Weber P."/>
            <person name="Bernet E."/>
            <person name="Pullido F."/>
            <person name="Nieckarz M."/>
            <person name="Delaby M."/>
            <person name="Nieves C."/>
            <person name="Viehboeck T."/>
            <person name="Krause N."/>
            <person name="Rivera-Millot A."/>
            <person name="Nakamura A."/>
            <person name="Vischer N."/>
            <person name="VanNieuwenhze M."/>
            <person name="Brun Y."/>
            <person name="Cava F."/>
            <person name="Bulgheresi S."/>
            <person name="Veyrier F."/>
        </authorList>
    </citation>
    <scope>NUCLEOTIDE SEQUENCE [LARGE SCALE GENOMIC DNA]</scope>
    <source>
        <strain evidence="14 15">SN4</strain>
    </source>
</reference>
<protein>
    <submittedName>
        <fullName evidence="14">RnfABCDGE type electron transport complex subunit B</fullName>
    </submittedName>
</protein>
<name>A0ABY4DZF5_9NEIS</name>
<evidence type="ECO:0000256" key="3">
    <source>
        <dbReference type="ARBA" id="ARBA00022485"/>
    </source>
</evidence>
<keyword evidence="1" id="KW-0813">Transport</keyword>
<evidence type="ECO:0000256" key="5">
    <source>
        <dbReference type="ARBA" id="ARBA00022723"/>
    </source>
</evidence>
<gene>
    <name evidence="14" type="ORF">LVJ82_15675</name>
</gene>
<dbReference type="Gene3D" id="1.10.15.40">
    <property type="entry name" value="Electron transport complex subunit B, putative Fe-S cluster"/>
    <property type="match status" value="1"/>
</dbReference>
<dbReference type="PROSITE" id="PS51379">
    <property type="entry name" value="4FE4S_FER_2"/>
    <property type="match status" value="2"/>
</dbReference>
<dbReference type="Pfam" id="PF04060">
    <property type="entry name" value="FeS"/>
    <property type="match status" value="1"/>
</dbReference>
<dbReference type="PROSITE" id="PS00198">
    <property type="entry name" value="4FE4S_FER_1"/>
    <property type="match status" value="2"/>
</dbReference>
<evidence type="ECO:0000313" key="14">
    <source>
        <dbReference type="EMBL" id="UOO88876.1"/>
    </source>
</evidence>
<dbReference type="Proteomes" id="UP000832011">
    <property type="component" value="Chromosome"/>
</dbReference>
<feature type="domain" description="4Fe-4S ferredoxin-type" evidence="12">
    <location>
        <begin position="74"/>
        <end position="103"/>
    </location>
</feature>
<evidence type="ECO:0000256" key="9">
    <source>
        <dbReference type="ARBA" id="ARBA00023004"/>
    </source>
</evidence>
<keyword evidence="11" id="KW-0472">Membrane</keyword>
<dbReference type="InterPro" id="IPR010207">
    <property type="entry name" value="Elect_transpt_cplx_RnfB/RsxB"/>
</dbReference>
<dbReference type="RefSeq" id="WP_058357440.1">
    <property type="nucleotide sequence ID" value="NZ_CABKVG010000010.1"/>
</dbReference>
<accession>A0ABY4DZF5</accession>
<dbReference type="NCBIfam" id="TIGR01944">
    <property type="entry name" value="rnfB"/>
    <property type="match status" value="1"/>
</dbReference>
<evidence type="ECO:0000256" key="7">
    <source>
        <dbReference type="ARBA" id="ARBA00022967"/>
    </source>
</evidence>
<keyword evidence="5" id="KW-0479">Metal-binding</keyword>
<dbReference type="PROSITE" id="PS51656">
    <property type="entry name" value="4FE4S"/>
    <property type="match status" value="1"/>
</dbReference>
<evidence type="ECO:0000256" key="2">
    <source>
        <dbReference type="ARBA" id="ARBA00022475"/>
    </source>
</evidence>
<evidence type="ECO:0000313" key="15">
    <source>
        <dbReference type="Proteomes" id="UP000832011"/>
    </source>
</evidence>
<evidence type="ECO:0000256" key="1">
    <source>
        <dbReference type="ARBA" id="ARBA00022448"/>
    </source>
</evidence>
<keyword evidence="3" id="KW-0004">4Fe-4S</keyword>
<keyword evidence="10" id="KW-0411">Iron-sulfur</keyword>
<evidence type="ECO:0000256" key="10">
    <source>
        <dbReference type="ARBA" id="ARBA00023014"/>
    </source>
</evidence>
<keyword evidence="9" id="KW-0408">Iron</keyword>
<evidence type="ECO:0000256" key="6">
    <source>
        <dbReference type="ARBA" id="ARBA00022737"/>
    </source>
</evidence>
<keyword evidence="6" id="KW-0677">Repeat</keyword>
<sequence>MNSVQQIEALLPQTQCGQCGFAGCAPYAVALDQGVSAINLCPPGGRSTIAALAELLQVPVLEPADLAKTDAPKVLAVIDEDVCIGCTACIKACPVDAIVGATKRMHDVLALECTGCGLCVPPCPVDCIDLVAVDDAFLPRVHHPVHISAHKAAQHAKQRFDLRNQRLLKLETRKQHERLAKREAMQAAKALAASATTTEPVASKPAFDPFALIAKATANANAQKKVEVHNQDEHVEEQIQAAMDAAAIRQAMRDIEFGSETEKQLAIQMLREQKKRRKQKKQA</sequence>
<dbReference type="InterPro" id="IPR007202">
    <property type="entry name" value="4Fe-4S_dom"/>
</dbReference>
<proteinExistence type="predicted"/>
<dbReference type="EMBL" id="CP091511">
    <property type="protein sequence ID" value="UOO88876.1"/>
    <property type="molecule type" value="Genomic_DNA"/>
</dbReference>
<dbReference type="Gene3D" id="3.30.70.20">
    <property type="match status" value="1"/>
</dbReference>
<feature type="domain" description="4Fe-4S" evidence="13">
    <location>
        <begin position="1"/>
        <end position="58"/>
    </location>
</feature>
<evidence type="ECO:0000259" key="12">
    <source>
        <dbReference type="PROSITE" id="PS51379"/>
    </source>
</evidence>
<feature type="domain" description="4Fe-4S ferredoxin-type" evidence="12">
    <location>
        <begin position="104"/>
        <end position="133"/>
    </location>
</feature>
<evidence type="ECO:0000256" key="4">
    <source>
        <dbReference type="ARBA" id="ARBA00022519"/>
    </source>
</evidence>
<keyword evidence="15" id="KW-1185">Reference proteome</keyword>
<evidence type="ECO:0000256" key="8">
    <source>
        <dbReference type="ARBA" id="ARBA00022982"/>
    </source>
</evidence>
<dbReference type="Pfam" id="PF14697">
    <property type="entry name" value="Fer4_21"/>
    <property type="match status" value="1"/>
</dbReference>
<dbReference type="InterPro" id="IPR017900">
    <property type="entry name" value="4Fe4S_Fe_S_CS"/>
</dbReference>
<dbReference type="SUPFAM" id="SSF54862">
    <property type="entry name" value="4Fe-4S ferredoxins"/>
    <property type="match status" value="1"/>
</dbReference>
<keyword evidence="8" id="KW-0249">Electron transport</keyword>
<keyword evidence="4" id="KW-0997">Cell inner membrane</keyword>
<evidence type="ECO:0000259" key="13">
    <source>
        <dbReference type="PROSITE" id="PS51656"/>
    </source>
</evidence>
<dbReference type="PANTHER" id="PTHR42859:SF3">
    <property type="entry name" value="ION-TRANSLOCATING OXIDOREDUCTASE COMPLEX SUBUNIT B"/>
    <property type="match status" value="1"/>
</dbReference>
<dbReference type="InterPro" id="IPR017896">
    <property type="entry name" value="4Fe4S_Fe-S-bd"/>
</dbReference>
<evidence type="ECO:0000256" key="11">
    <source>
        <dbReference type="ARBA" id="ARBA00023136"/>
    </source>
</evidence>
<dbReference type="InterPro" id="IPR050294">
    <property type="entry name" value="RnfB_subfamily"/>
</dbReference>